<keyword evidence="4" id="KW-1185">Reference proteome</keyword>
<dbReference type="PANTHER" id="PTHR34598">
    <property type="entry name" value="BLL6449 PROTEIN"/>
    <property type="match status" value="1"/>
</dbReference>
<name>A0A5E8BVH7_9ASCO</name>
<feature type="region of interest" description="Disordered" evidence="2">
    <location>
        <begin position="1"/>
        <end position="20"/>
    </location>
</feature>
<dbReference type="InterPro" id="IPR044053">
    <property type="entry name" value="AsaB-like"/>
</dbReference>
<accession>A0A5E8BVH7</accession>
<dbReference type="Proteomes" id="UP000398389">
    <property type="component" value="Unassembled WGS sequence"/>
</dbReference>
<dbReference type="OrthoDB" id="412788at2759"/>
<dbReference type="AlphaFoldDB" id="A0A5E8BVH7"/>
<evidence type="ECO:0000313" key="3">
    <source>
        <dbReference type="EMBL" id="VVT55453.1"/>
    </source>
</evidence>
<dbReference type="PANTHER" id="PTHR34598:SF3">
    <property type="entry name" value="OXIDOREDUCTASE AN1597"/>
    <property type="match status" value="1"/>
</dbReference>
<protein>
    <recommendedName>
        <fullName evidence="5">7alpha-cephem-methoxylase P8 chain related protein</fullName>
    </recommendedName>
</protein>
<dbReference type="RefSeq" id="XP_031855210.1">
    <property type="nucleotide sequence ID" value="XM_031999319.1"/>
</dbReference>
<organism evidence="3 4">
    <name type="scientific">Magnusiomyces paraingens</name>
    <dbReference type="NCBI Taxonomy" id="2606893"/>
    <lineage>
        <taxon>Eukaryota</taxon>
        <taxon>Fungi</taxon>
        <taxon>Dikarya</taxon>
        <taxon>Ascomycota</taxon>
        <taxon>Saccharomycotina</taxon>
        <taxon>Dipodascomycetes</taxon>
        <taxon>Dipodascales</taxon>
        <taxon>Dipodascaceae</taxon>
        <taxon>Magnusiomyces</taxon>
    </lineage>
</organism>
<evidence type="ECO:0000256" key="1">
    <source>
        <dbReference type="ARBA" id="ARBA00023604"/>
    </source>
</evidence>
<dbReference type="EMBL" id="CABVLU010000003">
    <property type="protein sequence ID" value="VVT55453.1"/>
    <property type="molecule type" value="Genomic_DNA"/>
</dbReference>
<dbReference type="GO" id="GO:0016491">
    <property type="term" value="F:oxidoreductase activity"/>
    <property type="evidence" value="ECO:0007669"/>
    <property type="project" value="InterPro"/>
</dbReference>
<feature type="compositionally biased region" description="Polar residues" evidence="2">
    <location>
        <begin position="1"/>
        <end position="13"/>
    </location>
</feature>
<comment type="similarity">
    <text evidence="1">Belongs to the asaB hydroxylase/desaturase family.</text>
</comment>
<evidence type="ECO:0000256" key="2">
    <source>
        <dbReference type="SAM" id="MobiDB-lite"/>
    </source>
</evidence>
<sequence>MSTLIQTYQEPLSTPSPKPFPKDVSVPLNYLASQVQDTYYYIREPAPGQAPSNVSHEPHTVPVKDLRVASKSAALNLETSGFELFEDPSAREWFDYTLFNDDARVEAEYYPRIEALLRRKFPDAKEIVIFDHTIRRRDPTTEDQVGARQPVQAVHVDQSPAAARQRVRRYREKIGDARASDPRPNFQLINIWRPLFDDLEDSPLAFADFRSINYKPTTAPGELESLDAPRERGDLAASDLIYPEFRGQTFRVRYNPSHKWYYIPDQRTDEVTLLKCYDSRAEHDPESGIALFAPHTSFTNPLAGPTSRLRESIEIRTLIFF</sequence>
<evidence type="ECO:0000313" key="4">
    <source>
        <dbReference type="Proteomes" id="UP000398389"/>
    </source>
</evidence>
<dbReference type="GeneID" id="43583419"/>
<dbReference type="NCBIfam" id="NF041278">
    <property type="entry name" value="CmcJ_NvfI_EfuI"/>
    <property type="match status" value="1"/>
</dbReference>
<evidence type="ECO:0008006" key="5">
    <source>
        <dbReference type="Google" id="ProtNLM"/>
    </source>
</evidence>
<proteinExistence type="inferred from homology"/>
<reference evidence="3 4" key="1">
    <citation type="submission" date="2019-09" db="EMBL/GenBank/DDBJ databases">
        <authorList>
            <person name="Brejova B."/>
        </authorList>
    </citation>
    <scope>NUCLEOTIDE SEQUENCE [LARGE SCALE GENOMIC DNA]</scope>
</reference>
<gene>
    <name evidence="3" type="ORF">SAPINGB_P004604</name>
</gene>